<dbReference type="SUPFAM" id="SSF53955">
    <property type="entry name" value="Lysozyme-like"/>
    <property type="match status" value="1"/>
</dbReference>
<dbReference type="Gene3D" id="1.10.530.10">
    <property type="match status" value="1"/>
</dbReference>
<dbReference type="KEGG" id="spl:Spea_4054"/>
<sequence>MMKRAPLFSLLCLSTAVTSAVVTPTAMAAETSKPHFVAKPSNKSVLGQAVTNHSLTSGTQSLGASVEQGEKVYHYLTADGVLVFSDQAPQEGHYQVLLFDCYACKPESNINWKSIPLFTSQYQQLIATAARTYRLDPALIRAVIHAESAFKPKALSKTGAQGLMQLMPATANELGVRDAFHPEQNILAGSRYLAQLLKRFNGDIALACAAYNAGASRVEQYKGIPPYPETQAYVERVQILLKRYRKA</sequence>
<accession>A8H9X7</accession>
<dbReference type="RefSeq" id="WP_012157244.1">
    <property type="nucleotide sequence ID" value="NC_009901.1"/>
</dbReference>
<dbReference type="PANTHER" id="PTHR37423:SF2">
    <property type="entry name" value="MEMBRANE-BOUND LYTIC MUREIN TRANSGLYCOSYLASE C"/>
    <property type="match status" value="1"/>
</dbReference>
<evidence type="ECO:0000313" key="4">
    <source>
        <dbReference type="EMBL" id="ABV89364.1"/>
    </source>
</evidence>
<dbReference type="HOGENOM" id="CLU_065765_1_2_6"/>
<evidence type="ECO:0000256" key="1">
    <source>
        <dbReference type="ARBA" id="ARBA00007734"/>
    </source>
</evidence>
<dbReference type="CAZy" id="GH23">
    <property type="family name" value="Glycoside Hydrolase Family 23"/>
</dbReference>
<dbReference type="Pfam" id="PF01464">
    <property type="entry name" value="SLT"/>
    <property type="match status" value="1"/>
</dbReference>
<gene>
    <name evidence="4" type="ordered locus">Spea_4054</name>
</gene>
<dbReference type="InterPro" id="IPR023346">
    <property type="entry name" value="Lysozyme-like_dom_sf"/>
</dbReference>
<organism evidence="4 5">
    <name type="scientific">Shewanella pealeana (strain ATCC 700345 / ANG-SQ1)</name>
    <dbReference type="NCBI Taxonomy" id="398579"/>
    <lineage>
        <taxon>Bacteria</taxon>
        <taxon>Pseudomonadati</taxon>
        <taxon>Pseudomonadota</taxon>
        <taxon>Gammaproteobacteria</taxon>
        <taxon>Alteromonadales</taxon>
        <taxon>Shewanellaceae</taxon>
        <taxon>Shewanella</taxon>
    </lineage>
</organism>
<feature type="domain" description="Transglycosylase SLT" evidence="3">
    <location>
        <begin position="125"/>
        <end position="225"/>
    </location>
</feature>
<dbReference type="GO" id="GO:0000270">
    <property type="term" value="P:peptidoglycan metabolic process"/>
    <property type="evidence" value="ECO:0007669"/>
    <property type="project" value="InterPro"/>
</dbReference>
<dbReference type="GO" id="GO:0008933">
    <property type="term" value="F:peptidoglycan lytic transglycosylase activity"/>
    <property type="evidence" value="ECO:0007669"/>
    <property type="project" value="InterPro"/>
</dbReference>
<evidence type="ECO:0000313" key="5">
    <source>
        <dbReference type="Proteomes" id="UP000002608"/>
    </source>
</evidence>
<dbReference type="AlphaFoldDB" id="A8H9X7"/>
<reference evidence="4 5" key="1">
    <citation type="submission" date="2007-10" db="EMBL/GenBank/DDBJ databases">
        <title>Complete sequence of Shewanella pealeana ATCC 700345.</title>
        <authorList>
            <consortium name="US DOE Joint Genome Institute"/>
            <person name="Copeland A."/>
            <person name="Lucas S."/>
            <person name="Lapidus A."/>
            <person name="Barry K."/>
            <person name="Glavina del Rio T."/>
            <person name="Dalin E."/>
            <person name="Tice H."/>
            <person name="Pitluck S."/>
            <person name="Chertkov O."/>
            <person name="Brettin T."/>
            <person name="Bruce D."/>
            <person name="Detter J.C."/>
            <person name="Han C."/>
            <person name="Schmutz J."/>
            <person name="Larimer F."/>
            <person name="Land M."/>
            <person name="Hauser L."/>
            <person name="Kyrpides N."/>
            <person name="Kim E."/>
            <person name="Zhao J.-S.Z."/>
            <person name="Manno D."/>
            <person name="Hawari J."/>
            <person name="Richardson P."/>
        </authorList>
    </citation>
    <scope>NUCLEOTIDE SEQUENCE [LARGE SCALE GENOMIC DNA]</scope>
    <source>
        <strain evidence="5">ATCC 700345 / ANG-SQ1</strain>
    </source>
</reference>
<name>A8H9X7_SHEPA</name>
<evidence type="ECO:0000259" key="3">
    <source>
        <dbReference type="Pfam" id="PF01464"/>
    </source>
</evidence>
<feature type="chain" id="PRO_5002720810" evidence="2">
    <location>
        <begin position="29"/>
        <end position="247"/>
    </location>
</feature>
<keyword evidence="2" id="KW-0732">Signal</keyword>
<dbReference type="EMBL" id="CP000851">
    <property type="protein sequence ID" value="ABV89364.1"/>
    <property type="molecule type" value="Genomic_DNA"/>
</dbReference>
<dbReference type="CDD" id="cd00254">
    <property type="entry name" value="LT-like"/>
    <property type="match status" value="1"/>
</dbReference>
<dbReference type="GO" id="GO:0016020">
    <property type="term" value="C:membrane"/>
    <property type="evidence" value="ECO:0007669"/>
    <property type="project" value="InterPro"/>
</dbReference>
<feature type="signal peptide" evidence="2">
    <location>
        <begin position="1"/>
        <end position="28"/>
    </location>
</feature>
<evidence type="ECO:0000256" key="2">
    <source>
        <dbReference type="SAM" id="SignalP"/>
    </source>
</evidence>
<dbReference type="InterPro" id="IPR000189">
    <property type="entry name" value="Transglyc_AS"/>
</dbReference>
<keyword evidence="5" id="KW-1185">Reference proteome</keyword>
<dbReference type="InterPro" id="IPR008258">
    <property type="entry name" value="Transglycosylase_SLT_dom_1"/>
</dbReference>
<protein>
    <submittedName>
        <fullName evidence="4">Lytic transglycosylase catalytic</fullName>
    </submittedName>
</protein>
<comment type="similarity">
    <text evidence="1">Belongs to the transglycosylase Slt family.</text>
</comment>
<dbReference type="Proteomes" id="UP000002608">
    <property type="component" value="Chromosome"/>
</dbReference>
<dbReference type="PANTHER" id="PTHR37423">
    <property type="entry name" value="SOLUBLE LYTIC MUREIN TRANSGLYCOSYLASE-RELATED"/>
    <property type="match status" value="1"/>
</dbReference>
<dbReference type="PROSITE" id="PS00922">
    <property type="entry name" value="TRANSGLYCOSYLASE"/>
    <property type="match status" value="1"/>
</dbReference>
<dbReference type="STRING" id="398579.Spea_4054"/>
<proteinExistence type="inferred from homology"/>
<dbReference type="eggNOG" id="COG0741">
    <property type="taxonomic scope" value="Bacteria"/>
</dbReference>